<keyword evidence="2" id="KW-1185">Reference proteome</keyword>
<organism evidence="1 2">
    <name type="scientific">Gordonia phage Chidiebere</name>
    <dbReference type="NCBI Taxonomy" id="2656530"/>
    <lineage>
        <taxon>Viruses</taxon>
        <taxon>Duplodnaviria</taxon>
        <taxon>Heunggongvirae</taxon>
        <taxon>Uroviricota</taxon>
        <taxon>Caudoviricetes</taxon>
        <taxon>Chidieberevirus</taxon>
        <taxon>Chidieberevirus chidiebere</taxon>
    </lineage>
</organism>
<dbReference type="Proteomes" id="UP000423645">
    <property type="component" value="Segment"/>
</dbReference>
<dbReference type="KEGG" id="vg:77951972"/>
<sequence>MTIQRRKPQEYEVRWQWTDPDKNGLTDRMMTDYVFATTAERAIAKVRKNLSDEYTVTRKDTTFLEVRMV</sequence>
<name>A0A649VMR6_9CAUD</name>
<gene>
    <name evidence="1" type="primary">94</name>
    <name evidence="1" type="ORF">PBI_CHIDIEBERE_94</name>
</gene>
<evidence type="ECO:0000313" key="1">
    <source>
        <dbReference type="EMBL" id="QGJ92983.1"/>
    </source>
</evidence>
<accession>A0A649VMR6</accession>
<reference evidence="1 2" key="1">
    <citation type="submission" date="2019-10" db="EMBL/GenBank/DDBJ databases">
        <authorList>
            <person name="Zack K.M."/>
            <person name="Garlena R.A."/>
            <person name="Russell D.A."/>
            <person name="Pope W.H."/>
            <person name="Jacobs-Sera D."/>
            <person name="Hatfull G.F."/>
        </authorList>
    </citation>
    <scope>NUCLEOTIDE SEQUENCE [LARGE SCALE GENOMIC DNA]</scope>
</reference>
<protein>
    <submittedName>
        <fullName evidence="1">Uncharacterized protein</fullName>
    </submittedName>
</protein>
<dbReference type="GeneID" id="77951972"/>
<evidence type="ECO:0000313" key="2">
    <source>
        <dbReference type="Proteomes" id="UP000423645"/>
    </source>
</evidence>
<dbReference type="RefSeq" id="YP_010675612.1">
    <property type="nucleotide sequence ID" value="NC_071005.1"/>
</dbReference>
<proteinExistence type="predicted"/>
<dbReference type="EMBL" id="MN586022">
    <property type="protein sequence ID" value="QGJ92983.1"/>
    <property type="molecule type" value="Genomic_DNA"/>
</dbReference>